<dbReference type="OrthoDB" id="2306477at2759"/>
<evidence type="ECO:0000313" key="1">
    <source>
        <dbReference type="EMBL" id="KAA6385575.1"/>
    </source>
</evidence>
<organism evidence="1 2">
    <name type="scientific">Streblomastix strix</name>
    <dbReference type="NCBI Taxonomy" id="222440"/>
    <lineage>
        <taxon>Eukaryota</taxon>
        <taxon>Metamonada</taxon>
        <taxon>Preaxostyla</taxon>
        <taxon>Oxymonadida</taxon>
        <taxon>Streblomastigidae</taxon>
        <taxon>Streblomastix</taxon>
    </lineage>
</organism>
<name>A0A5J4VSU3_9EUKA</name>
<accession>A0A5J4VSU3</accession>
<dbReference type="Proteomes" id="UP000324800">
    <property type="component" value="Unassembled WGS sequence"/>
</dbReference>
<comment type="caution">
    <text evidence="1">The sequence shown here is derived from an EMBL/GenBank/DDBJ whole genome shotgun (WGS) entry which is preliminary data.</text>
</comment>
<reference evidence="1 2" key="1">
    <citation type="submission" date="2019-03" db="EMBL/GenBank/DDBJ databases">
        <title>Single cell metagenomics reveals metabolic interactions within the superorganism composed of flagellate Streblomastix strix and complex community of Bacteroidetes bacteria on its surface.</title>
        <authorList>
            <person name="Treitli S.C."/>
            <person name="Kolisko M."/>
            <person name="Husnik F."/>
            <person name="Keeling P."/>
            <person name="Hampl V."/>
        </authorList>
    </citation>
    <scope>NUCLEOTIDE SEQUENCE [LARGE SCALE GENOMIC DNA]</scope>
    <source>
        <strain evidence="1">ST1C</strain>
    </source>
</reference>
<evidence type="ECO:0000313" key="2">
    <source>
        <dbReference type="Proteomes" id="UP000324800"/>
    </source>
</evidence>
<dbReference type="AlphaFoldDB" id="A0A5J4VSU3"/>
<dbReference type="EMBL" id="SNRW01005205">
    <property type="protein sequence ID" value="KAA6385575.1"/>
    <property type="molecule type" value="Genomic_DNA"/>
</dbReference>
<evidence type="ECO:0008006" key="3">
    <source>
        <dbReference type="Google" id="ProtNLM"/>
    </source>
</evidence>
<sequence>MTVTRTRSPLSFDTTDPDSYYPLVPSAEDVRIEGSTLTNTSGYSSTIQFDPVIKSGICRLELLNIKNLQGFGIADESAKFSRNQMPQQIAQGDSKVVYYEFCQGLIHHKGEWISGNSGIKEASSVIMELNMNSSPRTLSFYVDGVEQKNYITYIPPAVRFWAYLQLKNSSFKVIDFMQISYPIAKHKEGSVSWEWGQKWKQIEVN</sequence>
<gene>
    <name evidence="1" type="ORF">EZS28_018898</name>
</gene>
<proteinExistence type="predicted"/>
<protein>
    <recommendedName>
        <fullName evidence="3">SPRY domain-containing protein</fullName>
    </recommendedName>
</protein>